<proteinExistence type="predicted"/>
<reference evidence="1 2" key="1">
    <citation type="submission" date="2020-04" db="EMBL/GenBank/DDBJ databases">
        <title>Bacillus sp. UniB3 isolated from commercial digestive syrup.</title>
        <authorList>
            <person name="Thorat V."/>
            <person name="Kirdat K."/>
            <person name="Tiwarekar B."/>
            <person name="Yadav A."/>
        </authorList>
    </citation>
    <scope>NUCLEOTIDE SEQUENCE [LARGE SCALE GENOMIC DNA]</scope>
    <source>
        <strain evidence="1 2">UniB3</strain>
    </source>
</reference>
<accession>A0A7Y0PN26</accession>
<dbReference type="Proteomes" id="UP000588491">
    <property type="component" value="Unassembled WGS sequence"/>
</dbReference>
<keyword evidence="2" id="KW-1185">Reference proteome</keyword>
<protein>
    <submittedName>
        <fullName evidence="1">Uncharacterized protein</fullName>
    </submittedName>
</protein>
<dbReference type="AlphaFoldDB" id="A0A7Y0PN26"/>
<sequence length="209" mass="24094">MTEEIDVIFHGKQLIDINVLKDVVAVLSENKIYLSKDEGENWKEIENKRNVNQIKLDSLGSIYALAEGQVYKDKIEKSSKLDLPNGVDAILQIEIIRDQLFISTPSSYWIFNNKSQEWKKVNITEVDKSYQTLIIDKTRNMKPEELFVLNNNKLISYILNEGGDVSTQKKEIILPDDQLLTNVTVISGKLFLSTVPNFNWVEEEEENEE</sequence>
<organism evidence="1 2">
    <name type="scientific">Niallia alba</name>
    <dbReference type="NCBI Taxonomy" id="2729105"/>
    <lineage>
        <taxon>Bacteria</taxon>
        <taxon>Bacillati</taxon>
        <taxon>Bacillota</taxon>
        <taxon>Bacilli</taxon>
        <taxon>Bacillales</taxon>
        <taxon>Bacillaceae</taxon>
        <taxon>Niallia</taxon>
    </lineage>
</organism>
<evidence type="ECO:0000313" key="1">
    <source>
        <dbReference type="EMBL" id="NMO77059.1"/>
    </source>
</evidence>
<name>A0A7Y0PN26_9BACI</name>
<evidence type="ECO:0000313" key="2">
    <source>
        <dbReference type="Proteomes" id="UP000588491"/>
    </source>
</evidence>
<gene>
    <name evidence="1" type="ORF">HHU08_08640</name>
</gene>
<dbReference type="RefSeq" id="WP_169188287.1">
    <property type="nucleotide sequence ID" value="NZ_JABBPK010000001.1"/>
</dbReference>
<comment type="caution">
    <text evidence="1">The sequence shown here is derived from an EMBL/GenBank/DDBJ whole genome shotgun (WGS) entry which is preliminary data.</text>
</comment>
<dbReference type="EMBL" id="JABBPK010000001">
    <property type="protein sequence ID" value="NMO77059.1"/>
    <property type="molecule type" value="Genomic_DNA"/>
</dbReference>